<dbReference type="SUPFAM" id="SSF52317">
    <property type="entry name" value="Class I glutamine amidotransferase-like"/>
    <property type="match status" value="1"/>
</dbReference>
<feature type="domain" description="DUF4350" evidence="2">
    <location>
        <begin position="46"/>
        <end position="209"/>
    </location>
</feature>
<evidence type="ECO:0000313" key="4">
    <source>
        <dbReference type="Proteomes" id="UP000291286"/>
    </source>
</evidence>
<dbReference type="InterPro" id="IPR029062">
    <property type="entry name" value="Class_I_gatase-like"/>
</dbReference>
<proteinExistence type="predicted"/>
<dbReference type="InterPro" id="IPR025646">
    <property type="entry name" value="DUF4350"/>
</dbReference>
<dbReference type="CDD" id="cd03143">
    <property type="entry name" value="A4_beta-galactosidase_middle_domain"/>
    <property type="match status" value="1"/>
</dbReference>
<keyword evidence="1" id="KW-0472">Membrane</keyword>
<sequence>MSQSTRGAKPGLIALASGTVLFVLVAWFVHTYERVAYRVDLPPAGEAAWNPLYVLKQALRADGMSVDARPRFDLEIAQLGRRDTLVLLDDPRYLDAARASALLDWVARGGHLVVRTPPGPAFGLHESMPLLEALRLTPMAVGDCAPFQVRGQPPHVEFCGARRFSFQGVQPVLAWGNLRDGYVYARLARGQGYVDVLADVDFLQNGGPARRGDDGSGLRAPTHQALARQVLAPNYGHGTMHLVYATRMPSLWRTVLERGWPVWAPLLLALLAWMTLRAQRFGPLLPPPAPARRSLLEHVRASGEHLYRYRRGVLLHAAARKAFLTRLRRRDPVAAALTGAAQADALARRFDLPAARVARALQSPTDRERREFADRISLLMFMRQRL</sequence>
<dbReference type="RefSeq" id="WP_130521627.1">
    <property type="nucleotide sequence ID" value="NZ_SHMA01000011.1"/>
</dbReference>
<evidence type="ECO:0000259" key="2">
    <source>
        <dbReference type="Pfam" id="PF14258"/>
    </source>
</evidence>
<dbReference type="Proteomes" id="UP000291286">
    <property type="component" value="Unassembled WGS sequence"/>
</dbReference>
<keyword evidence="1" id="KW-0812">Transmembrane</keyword>
<dbReference type="Pfam" id="PF14258">
    <property type="entry name" value="DUF4350"/>
    <property type="match status" value="1"/>
</dbReference>
<accession>A0A4Q8L8Y9</accession>
<comment type="caution">
    <text evidence="3">The sequence shown here is derived from an EMBL/GenBank/DDBJ whole genome shotgun (WGS) entry which is preliminary data.</text>
</comment>
<dbReference type="AlphaFoldDB" id="A0A4Q8L8Y9"/>
<feature type="transmembrane region" description="Helical" evidence="1">
    <location>
        <begin position="12"/>
        <end position="29"/>
    </location>
</feature>
<organism evidence="3 4">
    <name type="scientific">Pseudoxanthomonas winnipegensis</name>
    <dbReference type="NCBI Taxonomy" id="2480810"/>
    <lineage>
        <taxon>Bacteria</taxon>
        <taxon>Pseudomonadati</taxon>
        <taxon>Pseudomonadota</taxon>
        <taxon>Gammaproteobacteria</taxon>
        <taxon>Lysobacterales</taxon>
        <taxon>Lysobacteraceae</taxon>
        <taxon>Pseudoxanthomonas</taxon>
    </lineage>
</organism>
<reference evidence="3 4" key="1">
    <citation type="submission" date="2019-02" db="EMBL/GenBank/DDBJ databases">
        <title>WGS of Pseudoxanthomonas species novum from clinical isolates.</title>
        <authorList>
            <person name="Bernier A.-M."/>
            <person name="Bernard K."/>
            <person name="Vachon A."/>
        </authorList>
    </citation>
    <scope>NUCLEOTIDE SEQUENCE [LARGE SCALE GENOMIC DNA]</scope>
    <source>
        <strain evidence="3 4">NML171202</strain>
    </source>
</reference>
<gene>
    <name evidence="3" type="ORF">EA661_18810</name>
</gene>
<evidence type="ECO:0000256" key="1">
    <source>
        <dbReference type="SAM" id="Phobius"/>
    </source>
</evidence>
<evidence type="ECO:0000313" key="3">
    <source>
        <dbReference type="EMBL" id="TAA24744.1"/>
    </source>
</evidence>
<dbReference type="EMBL" id="SHMB01000011">
    <property type="protein sequence ID" value="TAA24744.1"/>
    <property type="molecule type" value="Genomic_DNA"/>
</dbReference>
<name>A0A4Q8L8Y9_9GAMM</name>
<keyword evidence="1" id="KW-1133">Transmembrane helix</keyword>
<protein>
    <submittedName>
        <fullName evidence="3">DUF4350 domain-containing protein</fullName>
    </submittedName>
</protein>